<dbReference type="AlphaFoldDB" id="G3H5S6"/>
<evidence type="ECO:0000313" key="2">
    <source>
        <dbReference type="Proteomes" id="UP000001075"/>
    </source>
</evidence>
<protein>
    <submittedName>
        <fullName evidence="1">Uncharacterized protein</fullName>
    </submittedName>
</protein>
<name>G3H5S6_CRIGR</name>
<dbReference type="InParanoid" id="G3H5S6"/>
<dbReference type="EMBL" id="JH000166">
    <property type="protein sequence ID" value="EGW05244.1"/>
    <property type="molecule type" value="Genomic_DNA"/>
</dbReference>
<accession>G3H5S6</accession>
<organism evidence="1 2">
    <name type="scientific">Cricetulus griseus</name>
    <name type="common">Chinese hamster</name>
    <name type="synonym">Cricetulus barabensis griseus</name>
    <dbReference type="NCBI Taxonomy" id="10029"/>
    <lineage>
        <taxon>Eukaryota</taxon>
        <taxon>Metazoa</taxon>
        <taxon>Chordata</taxon>
        <taxon>Craniata</taxon>
        <taxon>Vertebrata</taxon>
        <taxon>Euteleostomi</taxon>
        <taxon>Mammalia</taxon>
        <taxon>Eutheria</taxon>
        <taxon>Euarchontoglires</taxon>
        <taxon>Glires</taxon>
        <taxon>Rodentia</taxon>
        <taxon>Myomorpha</taxon>
        <taxon>Muroidea</taxon>
        <taxon>Cricetidae</taxon>
        <taxon>Cricetinae</taxon>
        <taxon>Cricetulus</taxon>
    </lineage>
</organism>
<reference evidence="2" key="1">
    <citation type="journal article" date="2011" name="Nat. Biotechnol.">
        <title>The genomic sequence of the Chinese hamster ovary (CHO)-K1 cell line.</title>
        <authorList>
            <person name="Xu X."/>
            <person name="Nagarajan H."/>
            <person name="Lewis N.E."/>
            <person name="Pan S."/>
            <person name="Cai Z."/>
            <person name="Liu X."/>
            <person name="Chen W."/>
            <person name="Xie M."/>
            <person name="Wang W."/>
            <person name="Hammond S."/>
            <person name="Andersen M.R."/>
            <person name="Neff N."/>
            <person name="Passarelli B."/>
            <person name="Koh W."/>
            <person name="Fan H.C."/>
            <person name="Wang J."/>
            <person name="Gui Y."/>
            <person name="Lee K.H."/>
            <person name="Betenbaugh M.J."/>
            <person name="Quake S.R."/>
            <person name="Famili I."/>
            <person name="Palsson B.O."/>
            <person name="Wang J."/>
        </authorList>
    </citation>
    <scope>NUCLEOTIDE SEQUENCE [LARGE SCALE GENOMIC DNA]</scope>
    <source>
        <strain evidence="2">CHO K1 cell line</strain>
    </source>
</reference>
<proteinExistence type="predicted"/>
<dbReference type="Proteomes" id="UP000001075">
    <property type="component" value="Unassembled WGS sequence"/>
</dbReference>
<gene>
    <name evidence="1" type="ORF">I79_005666</name>
</gene>
<sequence length="78" mass="8825">MFPSGIVWWLPQTGKRLFTWTLCPKIDWSKSRYKDLISIMQMSGILSDLLGGVGEASRHFSIHPYPKSPEVFQASVVA</sequence>
<evidence type="ECO:0000313" key="1">
    <source>
        <dbReference type="EMBL" id="EGW05244.1"/>
    </source>
</evidence>